<organism evidence="1 2">
    <name type="scientific">Orbilia ellipsospora</name>
    <dbReference type="NCBI Taxonomy" id="2528407"/>
    <lineage>
        <taxon>Eukaryota</taxon>
        <taxon>Fungi</taxon>
        <taxon>Dikarya</taxon>
        <taxon>Ascomycota</taxon>
        <taxon>Pezizomycotina</taxon>
        <taxon>Orbiliomycetes</taxon>
        <taxon>Orbiliales</taxon>
        <taxon>Orbiliaceae</taxon>
        <taxon>Orbilia</taxon>
    </lineage>
</organism>
<gene>
    <name evidence="1" type="ORF">TWF694_006424</name>
</gene>
<evidence type="ECO:0000313" key="1">
    <source>
        <dbReference type="EMBL" id="KAK6542470.1"/>
    </source>
</evidence>
<sequence length="464" mass="52417">MSTKAEIAKTLTTELYQPGAGLIAKYITNNTLNYMVLGPVNATSLATELTRIQTVLEAVQSIFDNSIGKDKIRISQEEGKFVAELRILIGRLQNIYQNQSQNTPANPTDLSDATQKLCQDINRAVFERAEYIYEEMVKSDPGTESGLRTAWNTLRTGRPADPVDAYKAIKSMSLFYQIALGYAGILLAWESQNDANQVNRTGAIRNIATITKFIDSWDQEFEISDTCLLPFDIIAWYKSFIPIENKPMKIAWDKYRKGDSPNWGVTLRQPPPQEIWRDGLQAMDGMNFSITNLDMVFSLYRKNSDSSYKIGCSDPPQGAYQATEKYDKMVPGENYLGLHRYNHIDPDYIPVPRFNNLSRIDNEELVPIQPIWFKIEMSPKDVADITSSNIRYTMTAVASTPFVGGCSLKTPVENSLDGKGKFVRFTRQGEITAPQYLLYKLRHFPISFKADTMPVSTLPQVKAK</sequence>
<name>A0AAV9XK67_9PEZI</name>
<evidence type="ECO:0008006" key="3">
    <source>
        <dbReference type="Google" id="ProtNLM"/>
    </source>
</evidence>
<protein>
    <recommendedName>
        <fullName evidence="3">Pesticidal crystal protein N-terminal domain-containing protein</fullName>
    </recommendedName>
</protein>
<reference evidence="1 2" key="1">
    <citation type="submission" date="2019-10" db="EMBL/GenBank/DDBJ databases">
        <authorList>
            <person name="Palmer J.M."/>
        </authorList>
    </citation>
    <scope>NUCLEOTIDE SEQUENCE [LARGE SCALE GENOMIC DNA]</scope>
    <source>
        <strain evidence="1 2">TWF694</strain>
    </source>
</reference>
<comment type="caution">
    <text evidence="1">The sequence shown here is derived from an EMBL/GenBank/DDBJ whole genome shotgun (WGS) entry which is preliminary data.</text>
</comment>
<accession>A0AAV9XK67</accession>
<dbReference type="EMBL" id="JAVHJO010000002">
    <property type="protein sequence ID" value="KAK6542470.1"/>
    <property type="molecule type" value="Genomic_DNA"/>
</dbReference>
<dbReference type="AlphaFoldDB" id="A0AAV9XK67"/>
<dbReference type="Proteomes" id="UP001365542">
    <property type="component" value="Unassembled WGS sequence"/>
</dbReference>
<proteinExistence type="predicted"/>
<keyword evidence="2" id="KW-1185">Reference proteome</keyword>
<evidence type="ECO:0000313" key="2">
    <source>
        <dbReference type="Proteomes" id="UP001365542"/>
    </source>
</evidence>